<feature type="domain" description="S-adenosylmethionine synthetase central" evidence="9">
    <location>
        <begin position="101"/>
        <end position="206"/>
    </location>
</feature>
<evidence type="ECO:0000256" key="4">
    <source>
        <dbReference type="ARBA" id="ARBA00022741"/>
    </source>
</evidence>
<evidence type="ECO:0000259" key="9">
    <source>
        <dbReference type="Pfam" id="PF02772"/>
    </source>
</evidence>
<dbReference type="SUPFAM" id="SSF55973">
    <property type="entry name" value="S-adenosylmethionine synthetase"/>
    <property type="match status" value="3"/>
</dbReference>
<evidence type="ECO:0000313" key="11">
    <source>
        <dbReference type="EMBL" id="OGL90034.1"/>
    </source>
</evidence>
<dbReference type="GO" id="GO:0005524">
    <property type="term" value="F:ATP binding"/>
    <property type="evidence" value="ECO:0007669"/>
    <property type="project" value="UniProtKB-KW"/>
</dbReference>
<dbReference type="PANTHER" id="PTHR11964">
    <property type="entry name" value="S-ADENOSYLMETHIONINE SYNTHETASE"/>
    <property type="match status" value="1"/>
</dbReference>
<evidence type="ECO:0000256" key="7">
    <source>
        <dbReference type="ARBA" id="ARBA00022958"/>
    </source>
</evidence>
<dbReference type="EMBL" id="MGET01000014">
    <property type="protein sequence ID" value="OGL90034.1"/>
    <property type="molecule type" value="Genomic_DNA"/>
</dbReference>
<dbReference type="InterPro" id="IPR002133">
    <property type="entry name" value="S-AdoMet_synthetase"/>
</dbReference>
<keyword evidence="2" id="KW-0808">Transferase</keyword>
<evidence type="ECO:0000313" key="12">
    <source>
        <dbReference type="Proteomes" id="UP000177574"/>
    </source>
</evidence>
<evidence type="ECO:0008006" key="13">
    <source>
        <dbReference type="Google" id="ProtNLM"/>
    </source>
</evidence>
<keyword evidence="6" id="KW-0460">Magnesium</keyword>
<dbReference type="AlphaFoldDB" id="A0A1F7VJ83"/>
<dbReference type="GO" id="GO:0004478">
    <property type="term" value="F:methionine adenosyltransferase activity"/>
    <property type="evidence" value="ECO:0007669"/>
    <property type="project" value="InterPro"/>
</dbReference>
<evidence type="ECO:0000256" key="1">
    <source>
        <dbReference type="ARBA" id="ARBA00022563"/>
    </source>
</evidence>
<accession>A0A1F7VJ83</accession>
<evidence type="ECO:0000256" key="2">
    <source>
        <dbReference type="ARBA" id="ARBA00022679"/>
    </source>
</evidence>
<evidence type="ECO:0000256" key="6">
    <source>
        <dbReference type="ARBA" id="ARBA00022842"/>
    </source>
</evidence>
<comment type="caution">
    <text evidence="11">The sequence shown here is derived from an EMBL/GenBank/DDBJ whole genome shotgun (WGS) entry which is preliminary data.</text>
</comment>
<reference evidence="11 12" key="1">
    <citation type="journal article" date="2016" name="Nat. Commun.">
        <title>Thousands of microbial genomes shed light on interconnected biogeochemical processes in an aquifer system.</title>
        <authorList>
            <person name="Anantharaman K."/>
            <person name="Brown C.T."/>
            <person name="Hug L.A."/>
            <person name="Sharon I."/>
            <person name="Castelle C.J."/>
            <person name="Probst A.J."/>
            <person name="Thomas B.C."/>
            <person name="Singh A."/>
            <person name="Wilkins M.J."/>
            <person name="Karaoz U."/>
            <person name="Brodie E.L."/>
            <person name="Williams K.H."/>
            <person name="Hubbard S.S."/>
            <person name="Banfield J.F."/>
        </authorList>
    </citation>
    <scope>NUCLEOTIDE SEQUENCE [LARGE SCALE GENOMIC DNA]</scope>
</reference>
<feature type="domain" description="S-adenosylmethionine synthetase C-terminal" evidence="10">
    <location>
        <begin position="210"/>
        <end position="340"/>
    </location>
</feature>
<evidence type="ECO:0000259" key="8">
    <source>
        <dbReference type="Pfam" id="PF00438"/>
    </source>
</evidence>
<evidence type="ECO:0000256" key="3">
    <source>
        <dbReference type="ARBA" id="ARBA00022723"/>
    </source>
</evidence>
<name>A0A1F7VJ83_9BACT</name>
<keyword evidence="7" id="KW-0630">Potassium</keyword>
<gene>
    <name evidence="11" type="ORF">A3I45_00530</name>
</gene>
<dbReference type="InterPro" id="IPR022630">
    <property type="entry name" value="S-AdoMet_synt_C"/>
</dbReference>
<keyword evidence="5" id="KW-0067">ATP-binding</keyword>
<evidence type="ECO:0000259" key="10">
    <source>
        <dbReference type="Pfam" id="PF02773"/>
    </source>
</evidence>
<dbReference type="Pfam" id="PF02772">
    <property type="entry name" value="S-AdoMet_synt_M"/>
    <property type="match status" value="1"/>
</dbReference>
<proteinExistence type="predicted"/>
<dbReference type="InterPro" id="IPR022629">
    <property type="entry name" value="S-AdoMet_synt_central"/>
</dbReference>
<keyword evidence="4" id="KW-0547">Nucleotide-binding</keyword>
<protein>
    <recommendedName>
        <fullName evidence="13">Methionine adenosyltransferase</fullName>
    </recommendedName>
</protein>
<dbReference type="InterPro" id="IPR022628">
    <property type="entry name" value="S-AdoMet_synt_N"/>
</dbReference>
<dbReference type="Pfam" id="PF00438">
    <property type="entry name" value="S-AdoMet_synt_N"/>
    <property type="match status" value="1"/>
</dbReference>
<sequence>MIKVAQAMLMGHPDKVCDQVADAIMDEFLRRDAATRGSVYVFGGHGAMMISGSVSSRADFDCAEIAKRVYKQIGYEDEIEPFVHLGVPTDDFGTVAKTASRAQAVCYGYATNATREMLPRAQVYAQALARAVDEARMHDQEMHWLRPDGRVMVAMNGTHITHVTVFCQHAEDAKVQDVHHGILERVVRPVIGDTKEIKLFVNTTGVYVNGGLSTHTGQSGRRTASDLYGGLMPHGGELIIGRDPAHPSRAGFYMARHMARELVKIGKASQVFVTLVYTIGRVDPVLLDVRGDKGEDLTSTAKERFDLRIEKIVEMFNLRRPIYRNLAVYGPFGRNDAPWESSGHENVP</sequence>
<dbReference type="Proteomes" id="UP000177574">
    <property type="component" value="Unassembled WGS sequence"/>
</dbReference>
<keyword evidence="3" id="KW-0479">Metal-binding</keyword>
<dbReference type="GO" id="GO:0006556">
    <property type="term" value="P:S-adenosylmethionine biosynthetic process"/>
    <property type="evidence" value="ECO:0007669"/>
    <property type="project" value="InterPro"/>
</dbReference>
<feature type="domain" description="S-adenosylmethionine synthetase N-terminal" evidence="8">
    <location>
        <begin position="8"/>
        <end position="78"/>
    </location>
</feature>
<keyword evidence="1" id="KW-0554">One-carbon metabolism</keyword>
<organism evidence="11 12">
    <name type="scientific">Candidatus Uhrbacteria bacterium RIFCSPLOWO2_02_FULL_53_10</name>
    <dbReference type="NCBI Taxonomy" id="1802411"/>
    <lineage>
        <taxon>Bacteria</taxon>
        <taxon>Candidatus Uhriibacteriota</taxon>
    </lineage>
</organism>
<dbReference type="Gene3D" id="3.30.300.10">
    <property type="match status" value="3"/>
</dbReference>
<evidence type="ECO:0000256" key="5">
    <source>
        <dbReference type="ARBA" id="ARBA00022840"/>
    </source>
</evidence>
<dbReference type="GO" id="GO:0006730">
    <property type="term" value="P:one-carbon metabolic process"/>
    <property type="evidence" value="ECO:0007669"/>
    <property type="project" value="UniProtKB-KW"/>
</dbReference>
<dbReference type="Pfam" id="PF02773">
    <property type="entry name" value="S-AdoMet_synt_C"/>
    <property type="match status" value="1"/>
</dbReference>
<dbReference type="GO" id="GO:0046872">
    <property type="term" value="F:metal ion binding"/>
    <property type="evidence" value="ECO:0007669"/>
    <property type="project" value="UniProtKB-KW"/>
</dbReference>
<dbReference type="InterPro" id="IPR022636">
    <property type="entry name" value="S-AdoMet_synthetase_sfam"/>
</dbReference>